<dbReference type="GeneID" id="111138404"/>
<dbReference type="KEGG" id="cvn:111138404"/>
<dbReference type="RefSeq" id="XP_022346061.1">
    <property type="nucleotide sequence ID" value="XM_022490353.1"/>
</dbReference>
<reference evidence="9 10" key="1">
    <citation type="submission" date="2025-04" db="UniProtKB">
        <authorList>
            <consortium name="RefSeq"/>
        </authorList>
    </citation>
    <scope>IDENTIFICATION</scope>
    <source>
        <tissue evidence="9 10">Whole sample</tissue>
    </source>
</reference>
<accession>A0A8B8F1F4</accession>
<keyword evidence="1" id="KW-0479">Metal-binding</keyword>
<evidence type="ECO:0000256" key="3">
    <source>
        <dbReference type="ARBA" id="ARBA00022771"/>
    </source>
</evidence>
<feature type="domain" description="C2H2-type" evidence="7">
    <location>
        <begin position="547"/>
        <end position="575"/>
    </location>
</feature>
<dbReference type="SMART" id="SM00355">
    <property type="entry name" value="ZnF_C2H2"/>
    <property type="match status" value="9"/>
</dbReference>
<evidence type="ECO:0000256" key="6">
    <source>
        <dbReference type="SAM" id="MobiDB-lite"/>
    </source>
</evidence>
<evidence type="ECO:0000256" key="4">
    <source>
        <dbReference type="ARBA" id="ARBA00022833"/>
    </source>
</evidence>
<dbReference type="Proteomes" id="UP000694844">
    <property type="component" value="Chromosome 5"/>
</dbReference>
<feature type="domain" description="C2H2-type" evidence="7">
    <location>
        <begin position="216"/>
        <end position="244"/>
    </location>
</feature>
<dbReference type="PROSITE" id="PS00028">
    <property type="entry name" value="ZINC_FINGER_C2H2_1"/>
    <property type="match status" value="7"/>
</dbReference>
<sequence length="588" mass="68495">MELSGDESEDCSDIEVQCGECQTWHKGLETYNQHLREKHGEKPTDNETHANLLSPTKKGSKEPRQYVKKKHECPHCDKIYTRSYDLFSHLCERHNVNRKGELDKGGDNIRCSICKVSREFQTIFSYKKHLENFHHFDSKRVKLLSENVESETETESEDEQDVERVQCLYCPLTYRSGKTMRAHCKKKHADEIEKSGNVFGVKRYGESEDESYVERFPCNFCFNSYKHKKYLKSHCKKMHKNEMLDLIGKGKSQQKSDSSGHELLAVNEHVQRNTESENSERLVEVEKGSHRRGKKRSMFGKSGNSVEANETEDKPRSTRVNCLFCDRTYRTKKYMRFHCRKEHAHEILDNEGAVNSESEEVNETEDSMDDNQVDKVMCTFCSKMFRNKQSMIAHCKLEHFDQDKLTANLMERDIMNSESENSKEGEGKIDPKMKRIACPICSKTYKRWKTLHAHCVTAHVGIDIVSIQTLKEDKSNAEHDKFEHVDKLVKTPLVVESSTNMYLVCGCGLIFRTEKNRQLHMLQYGDYHPNQSCQIIDKQERMKLSGPKCGFCGSDFRSNDALRKHLNDFHFKRKEGIDDKKDDKDEKV</sequence>
<feature type="compositionally biased region" description="Basic residues" evidence="6">
    <location>
        <begin position="289"/>
        <end position="298"/>
    </location>
</feature>
<dbReference type="GO" id="GO:0005634">
    <property type="term" value="C:nucleus"/>
    <property type="evidence" value="ECO:0007669"/>
    <property type="project" value="TreeGrafter"/>
</dbReference>
<dbReference type="RefSeq" id="XP_022346060.1">
    <property type="nucleotide sequence ID" value="XM_022490352.1"/>
</dbReference>
<evidence type="ECO:0000313" key="10">
    <source>
        <dbReference type="RefSeq" id="XP_022346061.1"/>
    </source>
</evidence>
<dbReference type="Gene3D" id="3.30.160.60">
    <property type="entry name" value="Classic Zinc Finger"/>
    <property type="match status" value="2"/>
</dbReference>
<dbReference type="AlphaFoldDB" id="A0A8B8F1F4"/>
<dbReference type="PANTHER" id="PTHR24408">
    <property type="entry name" value="ZINC FINGER PROTEIN"/>
    <property type="match status" value="1"/>
</dbReference>
<dbReference type="PANTHER" id="PTHR24408:SF58">
    <property type="entry name" value="TRANSCRIPTION FACTOR (TFIIIA), PUTATIVE (AFU_ORTHOLOGUE AFUA_1G05150)-RELATED"/>
    <property type="match status" value="1"/>
</dbReference>
<evidence type="ECO:0000313" key="8">
    <source>
        <dbReference type="Proteomes" id="UP000694844"/>
    </source>
</evidence>
<evidence type="ECO:0000256" key="5">
    <source>
        <dbReference type="PROSITE-ProRule" id="PRU00042"/>
    </source>
</evidence>
<keyword evidence="2" id="KW-0677">Repeat</keyword>
<feature type="domain" description="C2H2-type" evidence="7">
    <location>
        <begin position="376"/>
        <end position="404"/>
    </location>
</feature>
<gene>
    <name evidence="9 10" type="primary">LOC111138404</name>
</gene>
<feature type="region of interest" description="Disordered" evidence="6">
    <location>
        <begin position="268"/>
        <end position="313"/>
    </location>
</feature>
<organism evidence="8 10">
    <name type="scientific">Crassostrea virginica</name>
    <name type="common">Eastern oyster</name>
    <dbReference type="NCBI Taxonomy" id="6565"/>
    <lineage>
        <taxon>Eukaryota</taxon>
        <taxon>Metazoa</taxon>
        <taxon>Spiralia</taxon>
        <taxon>Lophotrochozoa</taxon>
        <taxon>Mollusca</taxon>
        <taxon>Bivalvia</taxon>
        <taxon>Autobranchia</taxon>
        <taxon>Pteriomorphia</taxon>
        <taxon>Ostreida</taxon>
        <taxon>Ostreoidea</taxon>
        <taxon>Ostreidae</taxon>
        <taxon>Crassostrea</taxon>
    </lineage>
</organism>
<feature type="compositionally biased region" description="Basic and acidic residues" evidence="6">
    <location>
        <begin position="36"/>
        <end position="48"/>
    </location>
</feature>
<protein>
    <submittedName>
        <fullName evidence="9 10">Zinc finger and BTB domain-containing protein 41-like</fullName>
    </submittedName>
</protein>
<evidence type="ECO:0000313" key="9">
    <source>
        <dbReference type="RefSeq" id="XP_022346060.1"/>
    </source>
</evidence>
<evidence type="ECO:0000256" key="2">
    <source>
        <dbReference type="ARBA" id="ARBA00022737"/>
    </source>
</evidence>
<dbReference type="PROSITE" id="PS50157">
    <property type="entry name" value="ZINC_FINGER_C2H2_2"/>
    <property type="match status" value="4"/>
</dbReference>
<feature type="region of interest" description="Disordered" evidence="6">
    <location>
        <begin position="36"/>
        <end position="65"/>
    </location>
</feature>
<dbReference type="GO" id="GO:0043565">
    <property type="term" value="F:sequence-specific DNA binding"/>
    <property type="evidence" value="ECO:0007669"/>
    <property type="project" value="TreeGrafter"/>
</dbReference>
<dbReference type="InterPro" id="IPR013087">
    <property type="entry name" value="Znf_C2H2_type"/>
</dbReference>
<name>A0A8B8F1F4_CRAVI</name>
<keyword evidence="8" id="KW-1185">Reference proteome</keyword>
<evidence type="ECO:0000256" key="1">
    <source>
        <dbReference type="ARBA" id="ARBA00022723"/>
    </source>
</evidence>
<feature type="compositionally biased region" description="Basic and acidic residues" evidence="6">
    <location>
        <begin position="269"/>
        <end position="288"/>
    </location>
</feature>
<evidence type="ECO:0000259" key="7">
    <source>
        <dbReference type="PROSITE" id="PS50157"/>
    </source>
</evidence>
<dbReference type="GO" id="GO:0008270">
    <property type="term" value="F:zinc ion binding"/>
    <property type="evidence" value="ECO:0007669"/>
    <property type="project" value="UniProtKB-KW"/>
</dbReference>
<proteinExistence type="predicted"/>
<dbReference type="GO" id="GO:0000981">
    <property type="term" value="F:DNA-binding transcription factor activity, RNA polymerase II-specific"/>
    <property type="evidence" value="ECO:0007669"/>
    <property type="project" value="TreeGrafter"/>
</dbReference>
<keyword evidence="3 5" id="KW-0863">Zinc-finger</keyword>
<feature type="domain" description="C2H2-type" evidence="7">
    <location>
        <begin position="71"/>
        <end position="99"/>
    </location>
</feature>
<keyword evidence="4" id="KW-0862">Zinc</keyword>